<sequence>MAYTSHPLPLSSDWHTTVVLLADRTPSFALLDSCEQEDARGKYDWLAGGGSMAEMIPKEEVFPSLRDSRKQNSGWWFGRLNYDVKNDIEALRSENARRFDWREVHFFEAEWVVTSQNGACVLWLHPQSDFSMESWMEWAHQPFNPQESNPVQLEFGTSKEEYLTSASKLLAHIQRGDIYEVNYCVEFYAVDAVISPLATYRQLRSKMSPPMSALLKEGNEWVLSMSPERYLQKQHTRLLSQPIKGTARRSHDVEEDAQIAADLFRNPKERAENIMIVDLVRNDLSRVAQRNSVKVTELCGIHSFKTVHQMISTVEAELSEDCDLWDAIRASFPMGSMTGAPKYRAMELIEEIETHRRGVYSGAIGYIDPEDNFDFNVVIRSVVYDSTTKDLSVSVGSALTISAQPETEWEECLLKLSALREVLANPVGKPTA</sequence>
<dbReference type="AlphaFoldDB" id="A0A6L3ZEV9"/>
<keyword evidence="3" id="KW-1185">Reference proteome</keyword>
<dbReference type="OrthoDB" id="9803598at2"/>
<reference evidence="2 3" key="1">
    <citation type="submission" date="2019-10" db="EMBL/GenBank/DDBJ databases">
        <title>Genome sequence of Phaeocystidibacter marisrubri JCM30614 (type strain).</title>
        <authorList>
            <person name="Bowman J.P."/>
        </authorList>
    </citation>
    <scope>NUCLEOTIDE SEQUENCE [LARGE SCALE GENOMIC DNA]</scope>
    <source>
        <strain evidence="2 3">JCM 30614</strain>
    </source>
</reference>
<feature type="domain" description="Chorismate-utilising enzyme C-terminal" evidence="1">
    <location>
        <begin position="159"/>
        <end position="415"/>
    </location>
</feature>
<dbReference type="InterPro" id="IPR019999">
    <property type="entry name" value="Anth_synth_I-like"/>
</dbReference>
<accession>A0A6L3ZEV9</accession>
<dbReference type="Proteomes" id="UP000484164">
    <property type="component" value="Unassembled WGS sequence"/>
</dbReference>
<dbReference type="PRINTS" id="PR00095">
    <property type="entry name" value="ANTSNTHASEI"/>
</dbReference>
<proteinExistence type="predicted"/>
<dbReference type="PANTHER" id="PTHR11236:SF50">
    <property type="entry name" value="AMINODEOXYCHORISMATE SYNTHASE COMPONENT 1"/>
    <property type="match status" value="1"/>
</dbReference>
<dbReference type="RefSeq" id="WP_151693453.1">
    <property type="nucleotide sequence ID" value="NZ_BMGX01000001.1"/>
</dbReference>
<evidence type="ECO:0000259" key="1">
    <source>
        <dbReference type="Pfam" id="PF00425"/>
    </source>
</evidence>
<evidence type="ECO:0000313" key="3">
    <source>
        <dbReference type="Proteomes" id="UP000484164"/>
    </source>
</evidence>
<name>A0A6L3ZEV9_9FLAO</name>
<organism evidence="2 3">
    <name type="scientific">Phaeocystidibacter marisrubri</name>
    <dbReference type="NCBI Taxonomy" id="1577780"/>
    <lineage>
        <taxon>Bacteria</taxon>
        <taxon>Pseudomonadati</taxon>
        <taxon>Bacteroidota</taxon>
        <taxon>Flavobacteriia</taxon>
        <taxon>Flavobacteriales</taxon>
        <taxon>Phaeocystidibacteraceae</taxon>
        <taxon>Phaeocystidibacter</taxon>
    </lineage>
</organism>
<dbReference type="InterPro" id="IPR005801">
    <property type="entry name" value="ADC_synthase"/>
</dbReference>
<dbReference type="GO" id="GO:0000162">
    <property type="term" value="P:L-tryptophan biosynthetic process"/>
    <property type="evidence" value="ECO:0007669"/>
    <property type="project" value="TreeGrafter"/>
</dbReference>
<dbReference type="Gene3D" id="3.60.120.10">
    <property type="entry name" value="Anthranilate synthase"/>
    <property type="match status" value="1"/>
</dbReference>
<dbReference type="EMBL" id="WBVQ01000002">
    <property type="protein sequence ID" value="KAB2816024.1"/>
    <property type="molecule type" value="Genomic_DNA"/>
</dbReference>
<dbReference type="GO" id="GO:0046820">
    <property type="term" value="F:4-amino-4-deoxychorismate synthase activity"/>
    <property type="evidence" value="ECO:0007669"/>
    <property type="project" value="TreeGrafter"/>
</dbReference>
<dbReference type="SUPFAM" id="SSF56322">
    <property type="entry name" value="ADC synthase"/>
    <property type="match status" value="1"/>
</dbReference>
<dbReference type="Pfam" id="PF00425">
    <property type="entry name" value="Chorismate_bind"/>
    <property type="match status" value="1"/>
</dbReference>
<comment type="caution">
    <text evidence="2">The sequence shown here is derived from an EMBL/GenBank/DDBJ whole genome shotgun (WGS) entry which is preliminary data.</text>
</comment>
<dbReference type="InterPro" id="IPR015890">
    <property type="entry name" value="Chorismate_C"/>
</dbReference>
<protein>
    <submittedName>
        <fullName evidence="2">Anthranilate synthase component I family protein</fullName>
    </submittedName>
</protein>
<evidence type="ECO:0000313" key="2">
    <source>
        <dbReference type="EMBL" id="KAB2816024.1"/>
    </source>
</evidence>
<gene>
    <name evidence="2" type="ORF">F8C82_10035</name>
</gene>
<dbReference type="PANTHER" id="PTHR11236">
    <property type="entry name" value="AMINOBENZOATE/ANTHRANILATE SYNTHASE"/>
    <property type="match status" value="1"/>
</dbReference>